<proteinExistence type="predicted"/>
<dbReference type="EMBL" id="JACAZF010000017">
    <property type="protein sequence ID" value="KAF7289195.1"/>
    <property type="molecule type" value="Genomic_DNA"/>
</dbReference>
<dbReference type="OrthoDB" id="2665493at2759"/>
<name>A0A8H6S0S8_9AGAR</name>
<keyword evidence="2" id="KW-1185">Reference proteome</keyword>
<dbReference type="Gene3D" id="3.30.710.10">
    <property type="entry name" value="Potassium Channel Kv1.1, Chain A"/>
    <property type="match status" value="1"/>
</dbReference>
<comment type="caution">
    <text evidence="1">The sequence shown here is derived from an EMBL/GenBank/DDBJ whole genome shotgun (WGS) entry which is preliminary data.</text>
</comment>
<dbReference type="Proteomes" id="UP000636479">
    <property type="component" value="Unassembled WGS sequence"/>
</dbReference>
<reference evidence="1" key="1">
    <citation type="submission" date="2020-05" db="EMBL/GenBank/DDBJ databases">
        <title>Mycena genomes resolve the evolution of fungal bioluminescence.</title>
        <authorList>
            <person name="Tsai I.J."/>
        </authorList>
    </citation>
    <scope>NUCLEOTIDE SEQUENCE</scope>
    <source>
        <strain evidence="1">171206Taipei</strain>
    </source>
</reference>
<sequence>MANADGSSAPIHDAPEPFSPTSFDGNPADLIIESSDQVRFWVHWAILMFVSSTFRDMKTMPQPLSGSDDVNPTHEGRPIICLSEPAVVLQKFLLLCYPRLSATRLGLEIVDLDGINGAYEAMEKYDVTGGTAEIEKLLAAPRFVDNEPHRVFAIACRHGLESLAKKAAKATLNTPLFSMYWPTGGPPPEYDVLPAIFLWRLGIFHQSCCDAVCTLLRESCDTGDLAEVERMNGHSNPYAPTLGYTAVWWTLDREALGTHHAEGCGPVVSTTGTVQPSLWFQAHVKECFEHFHNSADVRVIAPTLAILSPPQENQIDGCGICLKNARTDLGLWGEEIQVFASQQIQDILASTKFC</sequence>
<dbReference type="GeneID" id="59352741"/>
<dbReference type="InterPro" id="IPR011333">
    <property type="entry name" value="SKP1/BTB/POZ_sf"/>
</dbReference>
<evidence type="ECO:0000313" key="1">
    <source>
        <dbReference type="EMBL" id="KAF7289195.1"/>
    </source>
</evidence>
<dbReference type="AlphaFoldDB" id="A0A8H6S0S8"/>
<evidence type="ECO:0008006" key="3">
    <source>
        <dbReference type="Google" id="ProtNLM"/>
    </source>
</evidence>
<accession>A0A8H6S0S8</accession>
<gene>
    <name evidence="1" type="ORF">MIND_01380700</name>
</gene>
<protein>
    <recommendedName>
        <fullName evidence="3">BTB domain-containing protein</fullName>
    </recommendedName>
</protein>
<dbReference type="RefSeq" id="XP_037213226.1">
    <property type="nucleotide sequence ID" value="XM_037370225.1"/>
</dbReference>
<evidence type="ECO:0000313" key="2">
    <source>
        <dbReference type="Proteomes" id="UP000636479"/>
    </source>
</evidence>
<organism evidence="1 2">
    <name type="scientific">Mycena indigotica</name>
    <dbReference type="NCBI Taxonomy" id="2126181"/>
    <lineage>
        <taxon>Eukaryota</taxon>
        <taxon>Fungi</taxon>
        <taxon>Dikarya</taxon>
        <taxon>Basidiomycota</taxon>
        <taxon>Agaricomycotina</taxon>
        <taxon>Agaricomycetes</taxon>
        <taxon>Agaricomycetidae</taxon>
        <taxon>Agaricales</taxon>
        <taxon>Marasmiineae</taxon>
        <taxon>Mycenaceae</taxon>
        <taxon>Mycena</taxon>
    </lineage>
</organism>